<sequence>MAQPAYENTYDPNGVVLSEWRVDGERVLVEGTYTKGSVLGAAVGGNYELTATAAEAESILLADITVPTGETRKAPVVEGGEVAEDALVLGGTLTIADVKDVLRDKNIYIKKRG</sequence>
<evidence type="ECO:0000313" key="2">
    <source>
        <dbReference type="Proteomes" id="UP001169069"/>
    </source>
</evidence>
<gene>
    <name evidence="1" type="ORF">PGH07_07825</name>
</gene>
<name>A0ABT7QZ06_9BACT</name>
<comment type="caution">
    <text evidence="1">The sequence shown here is derived from an EMBL/GenBank/DDBJ whole genome shotgun (WGS) entry which is preliminary data.</text>
</comment>
<evidence type="ECO:0000313" key="1">
    <source>
        <dbReference type="EMBL" id="MDM5272085.1"/>
    </source>
</evidence>
<dbReference type="EMBL" id="JAQIBD010000002">
    <property type="protein sequence ID" value="MDM5272085.1"/>
    <property type="molecule type" value="Genomic_DNA"/>
</dbReference>
<dbReference type="Proteomes" id="UP001169069">
    <property type="component" value="Unassembled WGS sequence"/>
</dbReference>
<proteinExistence type="predicted"/>
<keyword evidence="2" id="KW-1185">Reference proteome</keyword>
<accession>A0ABT7QZ06</accession>
<reference evidence="1" key="1">
    <citation type="submission" date="2023-01" db="EMBL/GenBank/DDBJ databases">
        <title>Sulfurovum sp. zt1-1 genome assembly.</title>
        <authorList>
            <person name="Wang J."/>
        </authorList>
    </citation>
    <scope>NUCLEOTIDE SEQUENCE</scope>
    <source>
        <strain evidence="1">Zt1-1</strain>
    </source>
</reference>
<protein>
    <recommendedName>
        <fullName evidence="3">Head decoration protein</fullName>
    </recommendedName>
</protein>
<organism evidence="1 2">
    <name type="scientific">Sulfurovum zhangzhouensis</name>
    <dbReference type="NCBI Taxonomy" id="3019067"/>
    <lineage>
        <taxon>Bacteria</taxon>
        <taxon>Pseudomonadati</taxon>
        <taxon>Campylobacterota</taxon>
        <taxon>Epsilonproteobacteria</taxon>
        <taxon>Campylobacterales</taxon>
        <taxon>Sulfurovaceae</taxon>
        <taxon>Sulfurovum</taxon>
    </lineage>
</organism>
<dbReference type="RefSeq" id="WP_289413831.1">
    <property type="nucleotide sequence ID" value="NZ_JAQIBD010000002.1"/>
</dbReference>
<evidence type="ECO:0008006" key="3">
    <source>
        <dbReference type="Google" id="ProtNLM"/>
    </source>
</evidence>